<dbReference type="Proteomes" id="UP000237655">
    <property type="component" value="Chromosome"/>
</dbReference>
<dbReference type="Gene3D" id="3.40.30.10">
    <property type="entry name" value="Glutaredoxin"/>
    <property type="match status" value="1"/>
</dbReference>
<comment type="function">
    <text evidence="4">Thiol-specific peroxidase that catalyzes the reduction of hydrogen peroxide and organic hydroperoxides to water and alcohols, respectively. Plays a role in cell protection against oxidative stress by detoxifying peroxides.</text>
</comment>
<dbReference type="GO" id="GO:0042744">
    <property type="term" value="P:hydrogen peroxide catabolic process"/>
    <property type="evidence" value="ECO:0007669"/>
    <property type="project" value="TreeGrafter"/>
</dbReference>
<dbReference type="InterPro" id="IPR013766">
    <property type="entry name" value="Thioredoxin_domain"/>
</dbReference>
<dbReference type="SUPFAM" id="SSF52833">
    <property type="entry name" value="Thioredoxin-like"/>
    <property type="match status" value="1"/>
</dbReference>
<dbReference type="InterPro" id="IPR037944">
    <property type="entry name" value="PRX5-like"/>
</dbReference>
<feature type="domain" description="Thioredoxin" evidence="5">
    <location>
        <begin position="1"/>
        <end position="178"/>
    </location>
</feature>
<dbReference type="RefSeq" id="WP_106472834.1">
    <property type="nucleotide sequence ID" value="NZ_CP027665.1"/>
</dbReference>
<dbReference type="GO" id="GO:0005737">
    <property type="term" value="C:cytoplasm"/>
    <property type="evidence" value="ECO:0007669"/>
    <property type="project" value="TreeGrafter"/>
</dbReference>
<dbReference type="PANTHER" id="PTHR10430:SF16">
    <property type="entry name" value="PEROXIREDOXIN-5, MITOCHONDRIAL"/>
    <property type="match status" value="1"/>
</dbReference>
<accession>A0A2S0MRL9</accession>
<evidence type="ECO:0000259" key="5">
    <source>
        <dbReference type="PROSITE" id="PS51352"/>
    </source>
</evidence>
<dbReference type="GO" id="GO:0034599">
    <property type="term" value="P:cellular response to oxidative stress"/>
    <property type="evidence" value="ECO:0007669"/>
    <property type="project" value="InterPro"/>
</dbReference>
<evidence type="ECO:0000256" key="2">
    <source>
        <dbReference type="ARBA" id="ARBA00023002"/>
    </source>
</evidence>
<comment type="catalytic activity">
    <reaction evidence="4">
        <text>a hydroperoxide + 2 glutathione = an alcohol + glutathione disulfide + H2O</text>
        <dbReference type="Rhea" id="RHEA:62632"/>
        <dbReference type="ChEBI" id="CHEBI:15377"/>
        <dbReference type="ChEBI" id="CHEBI:30879"/>
        <dbReference type="ChEBI" id="CHEBI:35924"/>
        <dbReference type="ChEBI" id="CHEBI:57925"/>
        <dbReference type="ChEBI" id="CHEBI:58297"/>
        <dbReference type="EC" id="1.11.1.27"/>
    </reaction>
</comment>
<dbReference type="InterPro" id="IPR036249">
    <property type="entry name" value="Thioredoxin-like_sf"/>
</dbReference>
<dbReference type="AlphaFoldDB" id="A0A2S0MRL9"/>
<evidence type="ECO:0000256" key="4">
    <source>
        <dbReference type="RuleBase" id="RU366011"/>
    </source>
</evidence>
<name>A0A2S0MRL9_9RHOB</name>
<evidence type="ECO:0000313" key="7">
    <source>
        <dbReference type="Proteomes" id="UP000237655"/>
    </source>
</evidence>
<proteinExistence type="inferred from homology"/>
<feature type="active site" description="Cysteine sulfenic acid (-SOH) intermediate" evidence="3">
    <location>
        <position position="56"/>
    </location>
</feature>
<reference evidence="7" key="1">
    <citation type="submission" date="2018-03" db="EMBL/GenBank/DDBJ databases">
        <title>Genomic analysis of the strain SH-1 isolated from shrimp intestine.</title>
        <authorList>
            <person name="Kim Y.-S."/>
            <person name="Kim S.-E."/>
            <person name="Kim K.-H."/>
        </authorList>
    </citation>
    <scope>NUCLEOTIDE SEQUENCE [LARGE SCALE GENOMIC DNA]</scope>
    <source>
        <strain evidence="7">SH-1</strain>
    </source>
</reference>
<protein>
    <recommendedName>
        <fullName evidence="4">Glutathione-dependent peroxiredoxin</fullName>
        <ecNumber evidence="4">1.11.1.27</ecNumber>
    </recommendedName>
</protein>
<evidence type="ECO:0000256" key="3">
    <source>
        <dbReference type="PIRSR" id="PIRSR637944-1"/>
    </source>
</evidence>
<gene>
    <name evidence="6" type="ORF">C6Y53_13030</name>
</gene>
<keyword evidence="4" id="KW-0049">Antioxidant</keyword>
<dbReference type="PROSITE" id="PS51352">
    <property type="entry name" value="THIOREDOXIN_2"/>
    <property type="match status" value="1"/>
</dbReference>
<organism evidence="6 7">
    <name type="scientific">Pukyongiella litopenaei</name>
    <dbReference type="NCBI Taxonomy" id="2605946"/>
    <lineage>
        <taxon>Bacteria</taxon>
        <taxon>Pseudomonadati</taxon>
        <taxon>Pseudomonadota</taxon>
        <taxon>Alphaproteobacteria</taxon>
        <taxon>Rhodobacterales</taxon>
        <taxon>Paracoccaceae</taxon>
        <taxon>Pukyongiella</taxon>
    </lineage>
</organism>
<dbReference type="KEGG" id="thas:C6Y53_13030"/>
<keyword evidence="1 4" id="KW-0575">Peroxidase</keyword>
<evidence type="ECO:0000313" key="6">
    <source>
        <dbReference type="EMBL" id="AVO38522.1"/>
    </source>
</evidence>
<dbReference type="GO" id="GO:0045454">
    <property type="term" value="P:cell redox homeostasis"/>
    <property type="evidence" value="ECO:0007669"/>
    <property type="project" value="TreeGrafter"/>
</dbReference>
<dbReference type="GO" id="GO:0008379">
    <property type="term" value="F:thioredoxin peroxidase activity"/>
    <property type="evidence" value="ECO:0007669"/>
    <property type="project" value="InterPro"/>
</dbReference>
<dbReference type="CDD" id="cd03013">
    <property type="entry name" value="PRX5_like"/>
    <property type="match status" value="1"/>
</dbReference>
<dbReference type="InterPro" id="IPR013740">
    <property type="entry name" value="Redoxin"/>
</dbReference>
<dbReference type="EC" id="1.11.1.27" evidence="4"/>
<keyword evidence="2 4" id="KW-0560">Oxidoreductase</keyword>
<dbReference type="PANTHER" id="PTHR10430">
    <property type="entry name" value="PEROXIREDOXIN"/>
    <property type="match status" value="1"/>
</dbReference>
<evidence type="ECO:0000256" key="1">
    <source>
        <dbReference type="ARBA" id="ARBA00022559"/>
    </source>
</evidence>
<dbReference type="Pfam" id="PF08534">
    <property type="entry name" value="Redoxin"/>
    <property type="match status" value="1"/>
</dbReference>
<keyword evidence="7" id="KW-1185">Reference proteome</keyword>
<sequence>MRTGAKLPDVTFRTRVRDESVGGPNPYRWQDVTTGDLFAGKRVVLIGLPGAFTPTCSTRQLPGFDEQAGDFRAEGIDEIYCVSVNDAFVMNKWAEHLGLKTIRMIPDGSGELTRKLGMLVRKDNLGFGLRSWRYAAVIENGTVRAWFEEPGLCDNAPDDPYGASTPEAVLDWLRTAQTADAA</sequence>
<keyword evidence="4" id="KW-0676">Redox-active center</keyword>
<comment type="similarity">
    <text evidence="4">Belongs to the peroxiredoxin family. Prx5 subfamily.</text>
</comment>
<dbReference type="EMBL" id="CP027665">
    <property type="protein sequence ID" value="AVO38522.1"/>
    <property type="molecule type" value="Genomic_DNA"/>
</dbReference>